<dbReference type="AlphaFoldDB" id="A0A9P9WMV9"/>
<dbReference type="EMBL" id="JAFIMR010000012">
    <property type="protein sequence ID" value="KAI1871747.1"/>
    <property type="molecule type" value="Genomic_DNA"/>
</dbReference>
<dbReference type="InterPro" id="IPR018392">
    <property type="entry name" value="LysM"/>
</dbReference>
<accession>A0A9P9WMV9</accession>
<dbReference type="PROSITE" id="PS51782">
    <property type="entry name" value="LYSM"/>
    <property type="match status" value="2"/>
</dbReference>
<evidence type="ECO:0000256" key="2">
    <source>
        <dbReference type="ARBA" id="ARBA00023026"/>
    </source>
</evidence>
<comment type="similarity">
    <text evidence="3">Belongs to the secreted LysM effector family.</text>
</comment>
<keyword evidence="2" id="KW-0843">Virulence</keyword>
<evidence type="ECO:0000256" key="4">
    <source>
        <dbReference type="SAM" id="SignalP"/>
    </source>
</evidence>
<evidence type="ECO:0000256" key="1">
    <source>
        <dbReference type="ARBA" id="ARBA00022669"/>
    </source>
</evidence>
<dbReference type="Proteomes" id="UP000829685">
    <property type="component" value="Unassembled WGS sequence"/>
</dbReference>
<proteinExistence type="inferred from homology"/>
<evidence type="ECO:0000256" key="3">
    <source>
        <dbReference type="ARBA" id="ARBA00044955"/>
    </source>
</evidence>
<dbReference type="CDD" id="cd00118">
    <property type="entry name" value="LysM"/>
    <property type="match status" value="2"/>
</dbReference>
<dbReference type="PANTHER" id="PTHR34997">
    <property type="entry name" value="AM15"/>
    <property type="match status" value="1"/>
</dbReference>
<sequence length="165" mass="18138">MQLTDLPALLAAFAAFSAQVQAVPTRDSTTLESRQGFESDCIVTYVVQPGDYCNKIRDHFNDVWSLEDFYKWNPQVDSFCSNLYPGEVVCVGTKDSPTIPPSCPVPVQPGLVSNCVKCYTIKENDNCGAIELAQGISDEDFRLWNPSINAACSNLLINNNYCVGV</sequence>
<name>A0A9P9WMV9_9PEZI</name>
<feature type="domain" description="LysM" evidence="5">
    <location>
        <begin position="117"/>
        <end position="163"/>
    </location>
</feature>
<dbReference type="Gene3D" id="3.10.350.10">
    <property type="entry name" value="LysM domain"/>
    <property type="match status" value="2"/>
</dbReference>
<evidence type="ECO:0000313" key="7">
    <source>
        <dbReference type="Proteomes" id="UP000829685"/>
    </source>
</evidence>
<feature type="chain" id="PRO_5040118390" description="LysM domain-containing protein" evidence="4">
    <location>
        <begin position="23"/>
        <end position="165"/>
    </location>
</feature>
<reference evidence="6" key="1">
    <citation type="submission" date="2021-03" db="EMBL/GenBank/DDBJ databases">
        <title>Revisited historic fungal species revealed as producer of novel bioactive compounds through whole genome sequencing and comparative genomics.</title>
        <authorList>
            <person name="Vignolle G.A."/>
            <person name="Hochenegger N."/>
            <person name="Mach R.L."/>
            <person name="Mach-Aigner A.R."/>
            <person name="Javad Rahimi M."/>
            <person name="Salim K.A."/>
            <person name="Chan C.M."/>
            <person name="Lim L.B.L."/>
            <person name="Cai F."/>
            <person name="Druzhinina I.S."/>
            <person name="U'Ren J.M."/>
            <person name="Derntl C."/>
        </authorList>
    </citation>
    <scope>NUCLEOTIDE SEQUENCE</scope>
    <source>
        <strain evidence="6">TUCIM 5799</strain>
    </source>
</reference>
<dbReference type="InterPro" id="IPR052210">
    <property type="entry name" value="LysM1-like"/>
</dbReference>
<gene>
    <name evidence="6" type="ORF">JX265_005733</name>
</gene>
<keyword evidence="7" id="KW-1185">Reference proteome</keyword>
<feature type="domain" description="LysM" evidence="5">
    <location>
        <begin position="43"/>
        <end position="91"/>
    </location>
</feature>
<dbReference type="SUPFAM" id="SSF54106">
    <property type="entry name" value="LysM domain"/>
    <property type="match status" value="2"/>
</dbReference>
<dbReference type="OrthoDB" id="2281372at2759"/>
<dbReference type="SMART" id="SM00257">
    <property type="entry name" value="LysM"/>
    <property type="match status" value="2"/>
</dbReference>
<feature type="signal peptide" evidence="4">
    <location>
        <begin position="1"/>
        <end position="22"/>
    </location>
</feature>
<evidence type="ECO:0000313" key="6">
    <source>
        <dbReference type="EMBL" id="KAI1871747.1"/>
    </source>
</evidence>
<dbReference type="PANTHER" id="PTHR34997:SF1">
    <property type="entry name" value="PEPTIDOGLYCAN-BINDING LYSIN DOMAIN"/>
    <property type="match status" value="1"/>
</dbReference>
<dbReference type="InterPro" id="IPR036779">
    <property type="entry name" value="LysM_dom_sf"/>
</dbReference>
<keyword evidence="4" id="KW-0732">Signal</keyword>
<organism evidence="6 7">
    <name type="scientific">Neoarthrinium moseri</name>
    <dbReference type="NCBI Taxonomy" id="1658444"/>
    <lineage>
        <taxon>Eukaryota</taxon>
        <taxon>Fungi</taxon>
        <taxon>Dikarya</taxon>
        <taxon>Ascomycota</taxon>
        <taxon>Pezizomycotina</taxon>
        <taxon>Sordariomycetes</taxon>
        <taxon>Xylariomycetidae</taxon>
        <taxon>Amphisphaeriales</taxon>
        <taxon>Apiosporaceae</taxon>
        <taxon>Neoarthrinium</taxon>
    </lineage>
</organism>
<comment type="caution">
    <text evidence="6">The sequence shown here is derived from an EMBL/GenBank/DDBJ whole genome shotgun (WGS) entry which is preliminary data.</text>
</comment>
<dbReference type="Pfam" id="PF01476">
    <property type="entry name" value="LysM"/>
    <property type="match status" value="2"/>
</dbReference>
<evidence type="ECO:0000259" key="5">
    <source>
        <dbReference type="PROSITE" id="PS51782"/>
    </source>
</evidence>
<keyword evidence="1" id="KW-0147">Chitin-binding</keyword>
<protein>
    <recommendedName>
        <fullName evidence="5">LysM domain-containing protein</fullName>
    </recommendedName>
</protein>
<dbReference type="GO" id="GO:0008061">
    <property type="term" value="F:chitin binding"/>
    <property type="evidence" value="ECO:0007669"/>
    <property type="project" value="UniProtKB-KW"/>
</dbReference>